<evidence type="ECO:0000313" key="13">
    <source>
        <dbReference type="EMBL" id="NEY82533.1"/>
    </source>
</evidence>
<evidence type="ECO:0000256" key="8">
    <source>
        <dbReference type="ARBA" id="ARBA00023316"/>
    </source>
</evidence>
<dbReference type="InterPro" id="IPR005490">
    <property type="entry name" value="LD_TPept_cat_dom"/>
</dbReference>
<keyword evidence="5" id="KW-0378">Hydrolase</keyword>
<dbReference type="PROSITE" id="PS52029">
    <property type="entry name" value="LD_TPASE"/>
    <property type="match status" value="1"/>
</dbReference>
<dbReference type="Proteomes" id="UP000472971">
    <property type="component" value="Unassembled WGS sequence"/>
</dbReference>
<dbReference type="GO" id="GO:0016757">
    <property type="term" value="F:glycosyltransferase activity"/>
    <property type="evidence" value="ECO:0007669"/>
    <property type="project" value="UniProtKB-KW"/>
</dbReference>
<protein>
    <submittedName>
        <fullName evidence="13">L,D-transpeptidase</fullName>
    </submittedName>
</protein>
<keyword evidence="8 10" id="KW-0961">Cell wall biogenesis/degradation</keyword>
<keyword evidence="14" id="KW-1185">Reference proteome</keyword>
<dbReference type="EMBL" id="JAAIWN010000037">
    <property type="protein sequence ID" value="NEY82533.1"/>
    <property type="molecule type" value="Genomic_DNA"/>
</dbReference>
<dbReference type="GO" id="GO:0018104">
    <property type="term" value="P:peptidoglycan-protein cross-linking"/>
    <property type="evidence" value="ECO:0007669"/>
    <property type="project" value="TreeGrafter"/>
</dbReference>
<evidence type="ECO:0000256" key="7">
    <source>
        <dbReference type="ARBA" id="ARBA00022984"/>
    </source>
</evidence>
<reference evidence="13 14" key="1">
    <citation type="submission" date="2020-02" db="EMBL/GenBank/DDBJ databases">
        <title>Bacillus aquiflavi sp. nov., isolated from yellow water of strong flavor Chinese baijiu in Yibin region of China.</title>
        <authorList>
            <person name="Xie J."/>
        </authorList>
    </citation>
    <scope>NUCLEOTIDE SEQUENCE [LARGE SCALE GENOMIC DNA]</scope>
    <source>
        <strain evidence="13 14">3H-10</strain>
    </source>
</reference>
<dbReference type="GO" id="GO:0071555">
    <property type="term" value="P:cell wall organization"/>
    <property type="evidence" value="ECO:0007669"/>
    <property type="project" value="UniProtKB-UniRule"/>
</dbReference>
<keyword evidence="3" id="KW-0328">Glycosyltransferase</keyword>
<dbReference type="InterPro" id="IPR038063">
    <property type="entry name" value="Transpep_catalytic_dom"/>
</dbReference>
<reference evidence="12 15" key="2">
    <citation type="submission" date="2020-07" db="EMBL/GenBank/DDBJ databases">
        <authorList>
            <person name="Feng H."/>
        </authorList>
    </citation>
    <scope>NUCLEOTIDE SEQUENCE [LARGE SCALE GENOMIC DNA]</scope>
    <source>
        <strain evidence="15">s-12</strain>
        <strain evidence="12">S-12</strain>
    </source>
</reference>
<dbReference type="GO" id="GO:0008360">
    <property type="term" value="P:regulation of cell shape"/>
    <property type="evidence" value="ECO:0007669"/>
    <property type="project" value="UniProtKB-UniRule"/>
</dbReference>
<keyword evidence="4" id="KW-0808">Transferase</keyword>
<keyword evidence="7 10" id="KW-0573">Peptidoglycan synthesis</keyword>
<evidence type="ECO:0000256" key="3">
    <source>
        <dbReference type="ARBA" id="ARBA00022676"/>
    </source>
</evidence>
<proteinExistence type="inferred from homology"/>
<dbReference type="GO" id="GO:0005576">
    <property type="term" value="C:extracellular region"/>
    <property type="evidence" value="ECO:0007669"/>
    <property type="project" value="TreeGrafter"/>
</dbReference>
<evidence type="ECO:0000313" key="14">
    <source>
        <dbReference type="Proteomes" id="UP000472971"/>
    </source>
</evidence>
<dbReference type="CDD" id="cd16913">
    <property type="entry name" value="YkuD_like"/>
    <property type="match status" value="1"/>
</dbReference>
<evidence type="ECO:0000256" key="2">
    <source>
        <dbReference type="ARBA" id="ARBA00005992"/>
    </source>
</evidence>
<evidence type="ECO:0000256" key="9">
    <source>
        <dbReference type="ARBA" id="ARBA00060592"/>
    </source>
</evidence>
<evidence type="ECO:0000256" key="4">
    <source>
        <dbReference type="ARBA" id="ARBA00022679"/>
    </source>
</evidence>
<dbReference type="GO" id="GO:0071972">
    <property type="term" value="F:peptidoglycan L,D-transpeptidase activity"/>
    <property type="evidence" value="ECO:0007669"/>
    <property type="project" value="TreeGrafter"/>
</dbReference>
<dbReference type="InterPro" id="IPR050979">
    <property type="entry name" value="LD-transpeptidase"/>
</dbReference>
<comment type="pathway">
    <text evidence="1 10">Cell wall biogenesis; peptidoglycan biosynthesis.</text>
</comment>
<evidence type="ECO:0000256" key="6">
    <source>
        <dbReference type="ARBA" id="ARBA00022960"/>
    </source>
</evidence>
<evidence type="ECO:0000313" key="12">
    <source>
        <dbReference type="EMBL" id="MBA4538214.1"/>
    </source>
</evidence>
<evidence type="ECO:0000256" key="1">
    <source>
        <dbReference type="ARBA" id="ARBA00004752"/>
    </source>
</evidence>
<comment type="pathway">
    <text evidence="9">Glycan biosynthesis.</text>
</comment>
<evidence type="ECO:0000256" key="10">
    <source>
        <dbReference type="PROSITE-ProRule" id="PRU01373"/>
    </source>
</evidence>
<comment type="caution">
    <text evidence="13">The sequence shown here is derived from an EMBL/GenBank/DDBJ whole genome shotgun (WGS) entry which is preliminary data.</text>
</comment>
<organism evidence="13 14">
    <name type="scientific">Bacillus aquiflavi</name>
    <dbReference type="NCBI Taxonomy" id="2672567"/>
    <lineage>
        <taxon>Bacteria</taxon>
        <taxon>Bacillati</taxon>
        <taxon>Bacillota</taxon>
        <taxon>Bacilli</taxon>
        <taxon>Bacillales</taxon>
        <taxon>Bacillaceae</taxon>
        <taxon>Bacillus</taxon>
    </lineage>
</organism>
<dbReference type="RefSeq" id="WP_163242938.1">
    <property type="nucleotide sequence ID" value="NZ_JAAIWN010000037.1"/>
</dbReference>
<dbReference type="Gene3D" id="2.40.440.10">
    <property type="entry name" value="L,D-transpeptidase catalytic domain-like"/>
    <property type="match status" value="1"/>
</dbReference>
<evidence type="ECO:0000313" key="15">
    <source>
        <dbReference type="Proteomes" id="UP000570010"/>
    </source>
</evidence>
<keyword evidence="6 10" id="KW-0133">Cell shape</keyword>
<accession>A0A6B3W3L8</accession>
<dbReference type="EMBL" id="JACEIO010000037">
    <property type="protein sequence ID" value="MBA4538214.1"/>
    <property type="molecule type" value="Genomic_DNA"/>
</dbReference>
<comment type="similarity">
    <text evidence="2">Belongs to the YkuD family.</text>
</comment>
<feature type="active site" description="Nucleophile" evidence="10">
    <location>
        <position position="129"/>
    </location>
</feature>
<evidence type="ECO:0000259" key="11">
    <source>
        <dbReference type="PROSITE" id="PS52029"/>
    </source>
</evidence>
<dbReference type="UniPathway" id="UPA00219"/>
<name>A0A6B3W3L8_9BACI</name>
<feature type="domain" description="L,D-TPase catalytic" evidence="11">
    <location>
        <begin position="29"/>
        <end position="153"/>
    </location>
</feature>
<dbReference type="PANTHER" id="PTHR30582">
    <property type="entry name" value="L,D-TRANSPEPTIDASE"/>
    <property type="match status" value="1"/>
</dbReference>
<feature type="active site" description="Proton donor/acceptor" evidence="10">
    <location>
        <position position="113"/>
    </location>
</feature>
<evidence type="ECO:0000256" key="5">
    <source>
        <dbReference type="ARBA" id="ARBA00022801"/>
    </source>
</evidence>
<dbReference type="Proteomes" id="UP000570010">
    <property type="component" value="Unassembled WGS sequence"/>
</dbReference>
<gene>
    <name evidence="13" type="ORF">G4D64_13715</name>
    <name evidence="12" type="ORF">H1Z61_13990</name>
</gene>
<dbReference type="PANTHER" id="PTHR30582:SF4">
    <property type="entry name" value="L,D-TRANSPEPTIDASE YQJB-RELATED"/>
    <property type="match status" value="1"/>
</dbReference>
<dbReference type="Pfam" id="PF03734">
    <property type="entry name" value="YkuD"/>
    <property type="match status" value="1"/>
</dbReference>
<sequence>MIKFISVFILAFTFSPLWPLGQNPLPGDPFIIVNKKTNEVAYFHEGRVQSVVKAATGKRNDLTPEGLYTITVKVEQPYYRRKNIPGGHPNNPLGTRWIGFDAENTDGRTYGIHGTNNPNSIGKYVSQGCIRLHNDVVERFYDRIPLGTKVLIISTNKSFEQLGKEYGAIYSPKINPLLFEK</sequence>
<dbReference type="AlphaFoldDB" id="A0A6B3W3L8"/>
<dbReference type="FunFam" id="2.40.440.10:FF:000003">
    <property type="entry name" value="L,D-transpeptidase YciB"/>
    <property type="match status" value="1"/>
</dbReference>
<dbReference type="SUPFAM" id="SSF141523">
    <property type="entry name" value="L,D-transpeptidase catalytic domain-like"/>
    <property type="match status" value="1"/>
</dbReference>